<dbReference type="InterPro" id="IPR050091">
    <property type="entry name" value="PKS_NRPS_Biosynth_Enz"/>
</dbReference>
<dbReference type="PROSITE" id="PS52004">
    <property type="entry name" value="KS3_2"/>
    <property type="match status" value="1"/>
</dbReference>
<dbReference type="InterPro" id="IPR013968">
    <property type="entry name" value="PKS_KR"/>
</dbReference>
<feature type="region of interest" description="Disordered" evidence="7">
    <location>
        <begin position="1675"/>
        <end position="1702"/>
    </location>
</feature>
<dbReference type="Pfam" id="PF16197">
    <property type="entry name" value="KAsynt_C_assoc"/>
    <property type="match status" value="1"/>
</dbReference>
<dbReference type="InterPro" id="IPR020841">
    <property type="entry name" value="PKS_Beta-ketoAc_synthase_dom"/>
</dbReference>
<dbReference type="SUPFAM" id="SSF47336">
    <property type="entry name" value="ACP-like"/>
    <property type="match status" value="1"/>
</dbReference>
<dbReference type="Pfam" id="PF00698">
    <property type="entry name" value="Acyl_transf_1"/>
    <property type="match status" value="1"/>
</dbReference>
<feature type="active site" description="Proton donor; for dehydratase activity" evidence="6">
    <location>
        <position position="1111"/>
    </location>
</feature>
<protein>
    <recommendedName>
        <fullName evidence="12">Polyketide synthase</fullName>
    </recommendedName>
</protein>
<comment type="pathway">
    <text evidence="1">Secondary metabolite biosynthesis.</text>
</comment>
<dbReference type="InterPro" id="IPR057326">
    <property type="entry name" value="KR_dom"/>
</dbReference>
<keyword evidence="11" id="KW-1185">Reference proteome</keyword>
<evidence type="ECO:0000313" key="11">
    <source>
        <dbReference type="Proteomes" id="UP000297245"/>
    </source>
</evidence>
<sequence>MATEPLAPIAIIGISAELPSGDYSDVNLDFETFKQFLHQKKDSYGPFPTDRFNVDVWRGKNPGQIIPDTGSFMKDLSMFDWFEFGISLKDAKGLAVASRRLIENSFLALWDSGIQYRGRNVGSYMSAVAFDVLSVGEHTPLDATGTFAGAYTMVANKVAYHLDLCGPSIPVDTACSSTATATHLAVQALRAGECEAAVVGGCQVNPRFADVINYSQGGILAPDGMCKPFDAGANGFSRGEGAVAIVLKPLDKAVQDGDFIYGTILGTGINATGSSAPVYAPLASSQEEAMRKAYAGTGRSPSEVDFIELHATGTAVGDPTEANWVGRAFARDDELLIGSVKGNIGHTEITSFMASLCKVVYLFQDNIVPPNVHLHTLNPRVKWKEYKLRVPTESEEIRARDKTGNGRLLVSMNSSGIGGSNAHVVLESWRPPQGQIQKNNNNNKERGGVDPKLPVLLLSGALSEGTTAAVAKQLTSLVDGDNSKTQRQELAEIALGYGRRGMQMNWRSFSVVLPGATPQFSAPRFVPRNRPALVYVLSGQGPQHINMGRQLFAHHPIFRSSILSLDSHYQSVTGHSLIARTGLFSSSPHIQPSTLPDIWPIEVTLPAIAMVQLALIDLLGDWGVRPDAVVGHSAGETTMLYACGAGGKGMALEIAIARGLAVAELEGMRGSMVAFSCDPIVADEIIDEVRATTPGGGEGMILDVACFNAENAVVLAGHVELLEKAKGVAKARGIGFNQIQTKVPFHSTMMDLCKRSYIEKVEAVFDKYLGTGHSGGGECKAKIPAYSTMTALPFTDDFTSDYFWDNARSPVEFLSAVNSILRDFPNATFLEISPHPVLSSYVSSIRGSTDVVFCPMRRKREYPAYGEYTQLLESIGGLAVTGSCDGIDMRRLTGVERPTARVGLKFKYPFNKKELPYYSDLLRAKLDWMSERWRGPLCSEPLYLGAATHPDLAEHVINSQSIMAAAGYLEMGFELGGRVLWNVNFRSMLPLISEKTISVEVKQEDSRWSVSSYKPGDLSTPRLHTDGFMSATPLNAPAPSFDIKAIMSRCKMVEREEFYEPINHFAQYGPLFKRVNCFYRGNNEGLAEVRGFADDLIAAGHQYRVHPAILDACFHAMVLPAAADNDPTTYYLPFSVEYVALHQPELFPKDQSPAETVYAYVKMKSWAPEEIKFDLEVLLPNGQSALSLHGFTVARHLKITESISSTRQFDIVYQPYSLPTKKFVPAKDVHTSLRSVVDFAVEAGKKVIRVLELGASTSQLLSNPDISSLIQRPSETTTAAIHYVCADKSPVPVPSFAHFTKFDMERPVPSSMLSTFDVVLASDSLEGNNALSTTFDLLLPGGVLILSENDKIEIVQKPVLSLSSITSSSLSSKEEGEDGGEEEVAVLAFHEDQALSLQSSIASFQKQGPKSVWIQTSTGVSSGYAAGFTRTLRLECPDLQIRLVEFDQRWTQVRRETFIKGMAGMEGRGKGMKNVENELRVDADGRVWVPRIVETSVTNSELGEGVVISPESVRAPTEVPEDHVLVKVEESTERDGFRGFVGKVMRTEGAQWKEGDEVIGLVTVEEMEFPTQYVVVHQGHLALISSSSSSTSSSGVSSSSGLNKSTLASLALPMTILGMALGTSNIRDLRRVQKKRIGIVSSSPSSSSSGSGGEGGASSLDQVLRDMLVSLGLDAQLTSPSPPSSSSSSGSGSESSGSWSPDERSIEILRKSDYVIASDERRMKVMEGCTKPDTPVCVWKDSSEVSGGLGRGLGSVMKRDEWLVGDVLGVFREWFGVFAANAKAKMGGVENVKDVEKRVVVQKPISKTLFRADRTYILLGGIGSIGMKVSLWMYENGARNIVLTSRSGSSTLSKPRYQAGQRIASYMSTLPNLSLRLEACDGSDPSQMRRLIQSCSSSSSSSSGGGGGGELPAAPAAPVAGIMLMSAAINDKLFSAHDKESWETSFRSKVGVLRALEGVVRVEDLDFLISFSSATILGSVGQTNYASANSAIDGIIKNHPNAFSMVIPAILDSALFDATNELNTDVTRWSTWGMTCRELCHHIRLGLIKMRKQPFFLYIPPYDWDKASAGLGGSCISMFDHLLSGADSAGGAAGKGDTSEATIRQIILSFIDVNEDDFSRTTPLTSYGLDSLSAGNLSVALRPYLQIAQMQLLSDITLEDIVGLIASSG</sequence>
<feature type="region of interest" description="Disordered" evidence="7">
    <location>
        <begin position="1637"/>
        <end position="1659"/>
    </location>
</feature>
<dbReference type="SUPFAM" id="SSF52151">
    <property type="entry name" value="FabD/lysophospholipase-like"/>
    <property type="match status" value="1"/>
</dbReference>
<dbReference type="SMART" id="SM00825">
    <property type="entry name" value="PKS_KS"/>
    <property type="match status" value="1"/>
</dbReference>
<evidence type="ECO:0000256" key="5">
    <source>
        <dbReference type="ARBA" id="ARBA00023268"/>
    </source>
</evidence>
<dbReference type="InterPro" id="IPR036291">
    <property type="entry name" value="NAD(P)-bd_dom_sf"/>
</dbReference>
<dbReference type="InterPro" id="IPR014030">
    <property type="entry name" value="Ketoacyl_synth_N"/>
</dbReference>
<dbReference type="InterPro" id="IPR049900">
    <property type="entry name" value="PKS_mFAS_DH"/>
</dbReference>
<keyword evidence="2" id="KW-0596">Phosphopantetheine</keyword>
<dbReference type="Pfam" id="PF14765">
    <property type="entry name" value="PS-DH"/>
    <property type="match status" value="1"/>
</dbReference>
<dbReference type="GO" id="GO:0004312">
    <property type="term" value="F:fatty acid synthase activity"/>
    <property type="evidence" value="ECO:0007669"/>
    <property type="project" value="TreeGrafter"/>
</dbReference>
<evidence type="ECO:0000256" key="4">
    <source>
        <dbReference type="ARBA" id="ARBA00022679"/>
    </source>
</evidence>
<dbReference type="Pfam" id="PF00550">
    <property type="entry name" value="PP-binding"/>
    <property type="match status" value="1"/>
</dbReference>
<evidence type="ECO:0000259" key="8">
    <source>
        <dbReference type="PROSITE" id="PS52004"/>
    </source>
</evidence>
<dbReference type="InterPro" id="IPR042104">
    <property type="entry name" value="PKS_dehydratase_sf"/>
</dbReference>
<feature type="domain" description="Ketosynthase family 3 (KS3)" evidence="8">
    <location>
        <begin position="6"/>
        <end position="428"/>
    </location>
</feature>
<dbReference type="InterPro" id="IPR001227">
    <property type="entry name" value="Ac_transferase_dom_sf"/>
</dbReference>
<feature type="active site" description="Proton acceptor; for dehydratase activity" evidence="6">
    <location>
        <position position="955"/>
    </location>
</feature>
<feature type="compositionally biased region" description="Low complexity" evidence="7">
    <location>
        <begin position="1684"/>
        <end position="1700"/>
    </location>
</feature>
<dbReference type="Pfam" id="PF02801">
    <property type="entry name" value="Ketoacyl-synt_C"/>
    <property type="match status" value="1"/>
</dbReference>
<dbReference type="SMART" id="SM00822">
    <property type="entry name" value="PKS_KR"/>
    <property type="match status" value="1"/>
</dbReference>
<dbReference type="SUPFAM" id="SSF53901">
    <property type="entry name" value="Thiolase-like"/>
    <property type="match status" value="1"/>
</dbReference>
<dbReference type="CDD" id="cd00833">
    <property type="entry name" value="PKS"/>
    <property type="match status" value="1"/>
</dbReference>
<dbReference type="InterPro" id="IPR014043">
    <property type="entry name" value="Acyl_transferase_dom"/>
</dbReference>
<evidence type="ECO:0000259" key="9">
    <source>
        <dbReference type="PROSITE" id="PS52019"/>
    </source>
</evidence>
<dbReference type="EMBL" id="ML179313">
    <property type="protein sequence ID" value="THU91177.1"/>
    <property type="molecule type" value="Genomic_DNA"/>
</dbReference>
<dbReference type="InterPro" id="IPR029063">
    <property type="entry name" value="SAM-dependent_MTases_sf"/>
</dbReference>
<proteinExistence type="predicted"/>
<dbReference type="Gene3D" id="3.40.50.150">
    <property type="entry name" value="Vaccinia Virus protein VP39"/>
    <property type="match status" value="1"/>
</dbReference>
<dbReference type="Pfam" id="PF00109">
    <property type="entry name" value="ketoacyl-synt"/>
    <property type="match status" value="1"/>
</dbReference>
<feature type="region of interest" description="C-terminal hotdog fold" evidence="6">
    <location>
        <begin position="1048"/>
        <end position="1202"/>
    </location>
</feature>
<dbReference type="InterPro" id="IPR049551">
    <property type="entry name" value="PKS_DH_C"/>
</dbReference>
<evidence type="ECO:0000256" key="1">
    <source>
        <dbReference type="ARBA" id="ARBA00005179"/>
    </source>
</evidence>
<name>A0A4S8LPC8_DENBC</name>
<dbReference type="InterPro" id="IPR036736">
    <property type="entry name" value="ACP-like_sf"/>
</dbReference>
<dbReference type="SUPFAM" id="SSF51735">
    <property type="entry name" value="NAD(P)-binding Rossmann-fold domains"/>
    <property type="match status" value="1"/>
</dbReference>
<organism evidence="10 11">
    <name type="scientific">Dendrothele bispora (strain CBS 962.96)</name>
    <dbReference type="NCBI Taxonomy" id="1314807"/>
    <lineage>
        <taxon>Eukaryota</taxon>
        <taxon>Fungi</taxon>
        <taxon>Dikarya</taxon>
        <taxon>Basidiomycota</taxon>
        <taxon>Agaricomycotina</taxon>
        <taxon>Agaricomycetes</taxon>
        <taxon>Agaricomycetidae</taxon>
        <taxon>Agaricales</taxon>
        <taxon>Agaricales incertae sedis</taxon>
        <taxon>Dendrothele</taxon>
    </lineage>
</organism>
<dbReference type="InterPro" id="IPR014031">
    <property type="entry name" value="Ketoacyl_synth_C"/>
</dbReference>
<dbReference type="OrthoDB" id="329835at2759"/>
<feature type="domain" description="PKS/mFAS DH" evidence="9">
    <location>
        <begin position="915"/>
        <end position="1202"/>
    </location>
</feature>
<feature type="region of interest" description="N-terminal hotdog fold" evidence="6">
    <location>
        <begin position="915"/>
        <end position="1036"/>
    </location>
</feature>
<keyword evidence="4" id="KW-0808">Transferase</keyword>
<dbReference type="Gene3D" id="3.40.47.10">
    <property type="match status" value="1"/>
</dbReference>
<dbReference type="SMART" id="SM00827">
    <property type="entry name" value="PKS_AT"/>
    <property type="match status" value="1"/>
</dbReference>
<evidence type="ECO:0000256" key="2">
    <source>
        <dbReference type="ARBA" id="ARBA00022450"/>
    </source>
</evidence>
<evidence type="ECO:0000256" key="3">
    <source>
        <dbReference type="ARBA" id="ARBA00022553"/>
    </source>
</evidence>
<keyword evidence="5" id="KW-0511">Multifunctional enzyme</keyword>
<dbReference type="InterPro" id="IPR016039">
    <property type="entry name" value="Thiolase-like"/>
</dbReference>
<dbReference type="GO" id="GO:0006633">
    <property type="term" value="P:fatty acid biosynthetic process"/>
    <property type="evidence" value="ECO:0007669"/>
    <property type="project" value="TreeGrafter"/>
</dbReference>
<dbReference type="PANTHER" id="PTHR43775:SF37">
    <property type="entry name" value="SI:DKEY-61P9.11"/>
    <property type="match status" value="1"/>
</dbReference>
<dbReference type="Gene3D" id="3.40.366.10">
    <property type="entry name" value="Malonyl-Coenzyme A Acyl Carrier Protein, domain 2"/>
    <property type="match status" value="1"/>
</dbReference>
<dbReference type="Proteomes" id="UP000297245">
    <property type="component" value="Unassembled WGS sequence"/>
</dbReference>
<dbReference type="InterPro" id="IPR032821">
    <property type="entry name" value="PKS_assoc"/>
</dbReference>
<evidence type="ECO:0000256" key="6">
    <source>
        <dbReference type="PROSITE-ProRule" id="PRU01363"/>
    </source>
</evidence>
<dbReference type="PROSITE" id="PS52019">
    <property type="entry name" value="PKS_MFAS_DH"/>
    <property type="match status" value="1"/>
</dbReference>
<dbReference type="Gene3D" id="3.10.129.110">
    <property type="entry name" value="Polyketide synthase dehydratase"/>
    <property type="match status" value="1"/>
</dbReference>
<dbReference type="PANTHER" id="PTHR43775">
    <property type="entry name" value="FATTY ACID SYNTHASE"/>
    <property type="match status" value="1"/>
</dbReference>
<dbReference type="InterPro" id="IPR009081">
    <property type="entry name" value="PP-bd_ACP"/>
</dbReference>
<evidence type="ECO:0008006" key="12">
    <source>
        <dbReference type="Google" id="ProtNLM"/>
    </source>
</evidence>
<dbReference type="Gene3D" id="3.40.50.720">
    <property type="entry name" value="NAD(P)-binding Rossmann-like Domain"/>
    <property type="match status" value="1"/>
</dbReference>
<accession>A0A4S8LPC8</accession>
<reference evidence="10 11" key="1">
    <citation type="journal article" date="2019" name="Nat. Ecol. Evol.">
        <title>Megaphylogeny resolves global patterns of mushroom evolution.</title>
        <authorList>
            <person name="Varga T."/>
            <person name="Krizsan K."/>
            <person name="Foldi C."/>
            <person name="Dima B."/>
            <person name="Sanchez-Garcia M."/>
            <person name="Sanchez-Ramirez S."/>
            <person name="Szollosi G.J."/>
            <person name="Szarkandi J.G."/>
            <person name="Papp V."/>
            <person name="Albert L."/>
            <person name="Andreopoulos W."/>
            <person name="Angelini C."/>
            <person name="Antonin V."/>
            <person name="Barry K.W."/>
            <person name="Bougher N.L."/>
            <person name="Buchanan P."/>
            <person name="Buyck B."/>
            <person name="Bense V."/>
            <person name="Catcheside P."/>
            <person name="Chovatia M."/>
            <person name="Cooper J."/>
            <person name="Damon W."/>
            <person name="Desjardin D."/>
            <person name="Finy P."/>
            <person name="Geml J."/>
            <person name="Haridas S."/>
            <person name="Hughes K."/>
            <person name="Justo A."/>
            <person name="Karasinski D."/>
            <person name="Kautmanova I."/>
            <person name="Kiss B."/>
            <person name="Kocsube S."/>
            <person name="Kotiranta H."/>
            <person name="LaButti K.M."/>
            <person name="Lechner B.E."/>
            <person name="Liimatainen K."/>
            <person name="Lipzen A."/>
            <person name="Lukacs Z."/>
            <person name="Mihaltcheva S."/>
            <person name="Morgado L.N."/>
            <person name="Niskanen T."/>
            <person name="Noordeloos M.E."/>
            <person name="Ohm R.A."/>
            <person name="Ortiz-Santana B."/>
            <person name="Ovrebo C."/>
            <person name="Racz N."/>
            <person name="Riley R."/>
            <person name="Savchenko A."/>
            <person name="Shiryaev A."/>
            <person name="Soop K."/>
            <person name="Spirin V."/>
            <person name="Szebenyi C."/>
            <person name="Tomsovsky M."/>
            <person name="Tulloss R.E."/>
            <person name="Uehling J."/>
            <person name="Grigoriev I.V."/>
            <person name="Vagvolgyi C."/>
            <person name="Papp T."/>
            <person name="Martin F.M."/>
            <person name="Miettinen O."/>
            <person name="Hibbett D.S."/>
            <person name="Nagy L.G."/>
        </authorList>
    </citation>
    <scope>NUCLEOTIDE SEQUENCE [LARGE SCALE GENOMIC DNA]</scope>
    <source>
        <strain evidence="10 11">CBS 962.96</strain>
    </source>
</reference>
<dbReference type="InterPro" id="IPR016035">
    <property type="entry name" value="Acyl_Trfase/lysoPLipase"/>
</dbReference>
<gene>
    <name evidence="10" type="ORF">K435DRAFT_968293</name>
</gene>
<evidence type="ECO:0000256" key="7">
    <source>
        <dbReference type="SAM" id="MobiDB-lite"/>
    </source>
</evidence>
<feature type="non-terminal residue" evidence="10">
    <location>
        <position position="2169"/>
    </location>
</feature>
<evidence type="ECO:0000313" key="10">
    <source>
        <dbReference type="EMBL" id="THU91177.1"/>
    </source>
</evidence>
<keyword evidence="3" id="KW-0597">Phosphoprotein</keyword>
<dbReference type="Pfam" id="PF08659">
    <property type="entry name" value="KR"/>
    <property type="match status" value="2"/>
</dbReference>